<reference evidence="1 2" key="1">
    <citation type="submission" date="2024-03" db="EMBL/GenBank/DDBJ databases">
        <authorList>
            <person name="Martinez-Hernandez J."/>
        </authorList>
    </citation>
    <scope>NUCLEOTIDE SEQUENCE [LARGE SCALE GENOMIC DNA]</scope>
</reference>
<dbReference type="EMBL" id="CAXHTB010000016">
    <property type="protein sequence ID" value="CAL0322980.1"/>
    <property type="molecule type" value="Genomic_DNA"/>
</dbReference>
<dbReference type="AlphaFoldDB" id="A0AAV1XPC9"/>
<organism evidence="1 2">
    <name type="scientific">Lupinus luteus</name>
    <name type="common">European yellow lupine</name>
    <dbReference type="NCBI Taxonomy" id="3873"/>
    <lineage>
        <taxon>Eukaryota</taxon>
        <taxon>Viridiplantae</taxon>
        <taxon>Streptophyta</taxon>
        <taxon>Embryophyta</taxon>
        <taxon>Tracheophyta</taxon>
        <taxon>Spermatophyta</taxon>
        <taxon>Magnoliopsida</taxon>
        <taxon>eudicotyledons</taxon>
        <taxon>Gunneridae</taxon>
        <taxon>Pentapetalae</taxon>
        <taxon>rosids</taxon>
        <taxon>fabids</taxon>
        <taxon>Fabales</taxon>
        <taxon>Fabaceae</taxon>
        <taxon>Papilionoideae</taxon>
        <taxon>50 kb inversion clade</taxon>
        <taxon>genistoids sensu lato</taxon>
        <taxon>core genistoids</taxon>
        <taxon>Genisteae</taxon>
        <taxon>Lupinus</taxon>
    </lineage>
</organism>
<proteinExistence type="predicted"/>
<comment type="caution">
    <text evidence="1">The sequence shown here is derived from an EMBL/GenBank/DDBJ whole genome shotgun (WGS) entry which is preliminary data.</text>
</comment>
<protein>
    <submittedName>
        <fullName evidence="1">Uncharacterized protein</fullName>
    </submittedName>
</protein>
<accession>A0AAV1XPC9</accession>
<sequence>MDTHESQPLYLEIQESSLKLTQDSIKALISFNISKFAKIDHMYLIIISFHVTRMPHKSIHGQSSVGGMMSHASKSVGFFRNSWNRLAEYDVGELSQVGDGGL</sequence>
<name>A0AAV1XPC9_LUPLU</name>
<keyword evidence="2" id="KW-1185">Reference proteome</keyword>
<gene>
    <name evidence="1" type="ORF">LLUT_LOCUS24040</name>
</gene>
<evidence type="ECO:0000313" key="1">
    <source>
        <dbReference type="EMBL" id="CAL0322980.1"/>
    </source>
</evidence>
<evidence type="ECO:0000313" key="2">
    <source>
        <dbReference type="Proteomes" id="UP001497480"/>
    </source>
</evidence>
<dbReference type="Proteomes" id="UP001497480">
    <property type="component" value="Unassembled WGS sequence"/>
</dbReference>